<feature type="compositionally biased region" description="Basic and acidic residues" evidence="1">
    <location>
        <begin position="32"/>
        <end position="51"/>
    </location>
</feature>
<protein>
    <submittedName>
        <fullName evidence="2">Uncharacterized protein</fullName>
    </submittedName>
</protein>
<evidence type="ECO:0000256" key="1">
    <source>
        <dbReference type="SAM" id="MobiDB-lite"/>
    </source>
</evidence>
<feature type="compositionally biased region" description="Acidic residues" evidence="1">
    <location>
        <begin position="52"/>
        <end position="64"/>
    </location>
</feature>
<reference evidence="2 3" key="1">
    <citation type="submission" date="2024-06" db="EMBL/GenBank/DDBJ databases">
        <title>The Natural Products Discovery Center: Release of the First 8490 Sequenced Strains for Exploring Actinobacteria Biosynthetic Diversity.</title>
        <authorList>
            <person name="Kalkreuter E."/>
            <person name="Kautsar S.A."/>
            <person name="Yang D."/>
            <person name="Bader C.D."/>
            <person name="Teijaro C.N."/>
            <person name="Fluegel L."/>
            <person name="Davis C.M."/>
            <person name="Simpson J.R."/>
            <person name="Lauterbach L."/>
            <person name="Steele A.D."/>
            <person name="Gui C."/>
            <person name="Meng S."/>
            <person name="Li G."/>
            <person name="Viehrig K."/>
            <person name="Ye F."/>
            <person name="Su P."/>
            <person name="Kiefer A.F."/>
            <person name="Nichols A."/>
            <person name="Cepeda A.J."/>
            <person name="Yan W."/>
            <person name="Fan B."/>
            <person name="Jiang Y."/>
            <person name="Adhikari A."/>
            <person name="Zheng C.-J."/>
            <person name="Schuster L."/>
            <person name="Cowan T.M."/>
            <person name="Smanski M.J."/>
            <person name="Chevrette M.G."/>
            <person name="De Carvalho L.P.S."/>
            <person name="Shen B."/>
        </authorList>
    </citation>
    <scope>NUCLEOTIDE SEQUENCE [LARGE SCALE GENOMIC DNA]</scope>
    <source>
        <strain evidence="2 3">NPDC000837</strain>
    </source>
</reference>
<organism evidence="2 3">
    <name type="scientific">Streptomyces xantholiticus</name>
    <dbReference type="NCBI Taxonomy" id="68285"/>
    <lineage>
        <taxon>Bacteria</taxon>
        <taxon>Bacillati</taxon>
        <taxon>Actinomycetota</taxon>
        <taxon>Actinomycetes</taxon>
        <taxon>Kitasatosporales</taxon>
        <taxon>Streptomycetaceae</taxon>
        <taxon>Streptomyces</taxon>
    </lineage>
</organism>
<evidence type="ECO:0000313" key="2">
    <source>
        <dbReference type="EMBL" id="MER6615447.1"/>
    </source>
</evidence>
<name>A0ABV1UXR2_9ACTN</name>
<proteinExistence type="predicted"/>
<dbReference type="RefSeq" id="WP_351977019.1">
    <property type="nucleotide sequence ID" value="NZ_JBEPBX010000016.1"/>
</dbReference>
<evidence type="ECO:0000313" key="3">
    <source>
        <dbReference type="Proteomes" id="UP001445472"/>
    </source>
</evidence>
<dbReference type="Proteomes" id="UP001445472">
    <property type="component" value="Unassembled WGS sequence"/>
</dbReference>
<comment type="caution">
    <text evidence="2">The sequence shown here is derived from an EMBL/GenBank/DDBJ whole genome shotgun (WGS) entry which is preliminary data.</text>
</comment>
<accession>A0ABV1UXR2</accession>
<feature type="region of interest" description="Disordered" evidence="1">
    <location>
        <begin position="1"/>
        <end position="86"/>
    </location>
</feature>
<gene>
    <name evidence="2" type="ORF">ABT276_19205</name>
</gene>
<dbReference type="EMBL" id="JBEPBX010000016">
    <property type="protein sequence ID" value="MER6615447.1"/>
    <property type="molecule type" value="Genomic_DNA"/>
</dbReference>
<keyword evidence="3" id="KW-1185">Reference proteome</keyword>
<sequence length="86" mass="8829">MSDDYRPEGFEDSDEPLPRDMPDQQAGAEAPRAAEEGAEPRGTDGDRGESAEDREDVPDADEAGAELAGSPGVSGPGTPAPEETSG</sequence>